<feature type="transmembrane region" description="Helical" evidence="11">
    <location>
        <begin position="265"/>
        <end position="288"/>
    </location>
</feature>
<dbReference type="AlphaFoldDB" id="A0A1G6L566"/>
<dbReference type="PROSITE" id="PS50111">
    <property type="entry name" value="CHEMOTAXIS_TRANSDUC_2"/>
    <property type="match status" value="1"/>
</dbReference>
<evidence type="ECO:0000256" key="7">
    <source>
        <dbReference type="ARBA" id="ARBA00023224"/>
    </source>
</evidence>
<dbReference type="GO" id="GO:0007165">
    <property type="term" value="P:signal transduction"/>
    <property type="evidence" value="ECO:0007669"/>
    <property type="project" value="UniProtKB-KW"/>
</dbReference>
<dbReference type="InterPro" id="IPR033479">
    <property type="entry name" value="dCache_1"/>
</dbReference>
<evidence type="ECO:0000256" key="11">
    <source>
        <dbReference type="SAM" id="Phobius"/>
    </source>
</evidence>
<keyword evidence="2" id="KW-1003">Cell membrane</keyword>
<keyword evidence="15" id="KW-1185">Reference proteome</keyword>
<dbReference type="PANTHER" id="PTHR32089:SF112">
    <property type="entry name" value="LYSOZYME-LIKE PROTEIN-RELATED"/>
    <property type="match status" value="1"/>
</dbReference>
<evidence type="ECO:0000256" key="3">
    <source>
        <dbReference type="ARBA" id="ARBA00022500"/>
    </source>
</evidence>
<dbReference type="Pfam" id="PF00015">
    <property type="entry name" value="MCPsignal"/>
    <property type="match status" value="1"/>
</dbReference>
<keyword evidence="10" id="KW-0175">Coiled coil</keyword>
<dbReference type="GO" id="GO:0006935">
    <property type="term" value="P:chemotaxis"/>
    <property type="evidence" value="ECO:0007669"/>
    <property type="project" value="UniProtKB-KW"/>
</dbReference>
<dbReference type="InterPro" id="IPR003660">
    <property type="entry name" value="HAMP_dom"/>
</dbReference>
<accession>A0A1G6L566</accession>
<evidence type="ECO:0000313" key="15">
    <source>
        <dbReference type="Proteomes" id="UP000199322"/>
    </source>
</evidence>
<evidence type="ECO:0000256" key="1">
    <source>
        <dbReference type="ARBA" id="ARBA00004651"/>
    </source>
</evidence>
<dbReference type="GO" id="GO:0005886">
    <property type="term" value="C:plasma membrane"/>
    <property type="evidence" value="ECO:0007669"/>
    <property type="project" value="UniProtKB-SubCell"/>
</dbReference>
<name>A0A1G6L566_9BACT</name>
<gene>
    <name evidence="14" type="ORF">SAMN04488588_1015</name>
</gene>
<evidence type="ECO:0000256" key="8">
    <source>
        <dbReference type="ARBA" id="ARBA00029447"/>
    </source>
</evidence>
<dbReference type="RefSeq" id="WP_091403310.1">
    <property type="nucleotide sequence ID" value="NZ_FMYV01000003.1"/>
</dbReference>
<dbReference type="CDD" id="cd11386">
    <property type="entry name" value="MCP_signal"/>
    <property type="match status" value="1"/>
</dbReference>
<protein>
    <submittedName>
        <fullName evidence="14">Methyl-accepting chemotaxis protein</fullName>
    </submittedName>
</protein>
<feature type="coiled-coil region" evidence="10">
    <location>
        <begin position="368"/>
        <end position="402"/>
    </location>
</feature>
<keyword evidence="5 11" id="KW-1133">Transmembrane helix</keyword>
<proteinExistence type="inferred from homology"/>
<organism evidence="14 15">
    <name type="scientific">Geotoga petraea</name>
    <dbReference type="NCBI Taxonomy" id="28234"/>
    <lineage>
        <taxon>Bacteria</taxon>
        <taxon>Thermotogati</taxon>
        <taxon>Thermotogota</taxon>
        <taxon>Thermotogae</taxon>
        <taxon>Petrotogales</taxon>
        <taxon>Petrotogaceae</taxon>
        <taxon>Geotoga</taxon>
    </lineage>
</organism>
<evidence type="ECO:0000259" key="13">
    <source>
        <dbReference type="PROSITE" id="PS50885"/>
    </source>
</evidence>
<dbReference type="Gene3D" id="6.10.340.10">
    <property type="match status" value="1"/>
</dbReference>
<evidence type="ECO:0000256" key="10">
    <source>
        <dbReference type="SAM" id="Coils"/>
    </source>
</evidence>
<sequence length="646" mass="71600">MKSITQRILIWLVSSLVILMIVLASGILLNVGKTIEPLVVNSAEDLATQTGKSISTYFGGIQKELEIYTKNSLTKTLLWEVMKMDLNQINEEKDYYKNIFIINQKGDFRSTDDVEKNLSNDPIFTEVMNNENREYYFSDLRKSLTDNSDVIVVSQAVMDVGIKLGIIGAEINPDVLLKELFIDDDGKNRFSFILDSQGKIVAQNSQIPNFNFSELEQVASSDELQTINFDGKRYFVYDSDVDMPDGWSVGRAISEDVLFQGQNNLLRFILIFMIIVIGVMVGLSYFIAKVISNPIIKFSEKLNDVAKGNFKVQFDQNRKDEIGKMGNSLNNLTKALRNSFSEINTGVENVDNSSKELSDLAQQSSATSEELDAQAQDINNNINEIKERISNLSVAMEEMTNSSQNISAVSQDLNNISNDTSNATHESFKTLESIIKLIEKTARVSKNSKEKVSALNESAENVGKIVETIDSITEQTNLLALNAAIEAARAGEAGKGFAVVADEIRKLAEDSSKATEEIAKILNVIKDKTKQTVAASDVTEKSVNQIDKEIKAIETNFKNIESSVNKMNDSIENLSATAQEQSASSEEINSSIHEINESITDIAKDIAEIKKSSDEQSSSSQSISANSEELSALADNLNEQIKRYKF</sequence>
<dbReference type="SMART" id="SM00283">
    <property type="entry name" value="MA"/>
    <property type="match status" value="1"/>
</dbReference>
<evidence type="ECO:0000256" key="6">
    <source>
        <dbReference type="ARBA" id="ARBA00023136"/>
    </source>
</evidence>
<reference evidence="14 15" key="1">
    <citation type="submission" date="2016-10" db="EMBL/GenBank/DDBJ databases">
        <authorList>
            <person name="de Groot N.N."/>
        </authorList>
    </citation>
    <scope>NUCLEOTIDE SEQUENCE [LARGE SCALE GENOMIC DNA]</scope>
    <source>
        <strain evidence="14 15">WG14</strain>
    </source>
</reference>
<dbReference type="InterPro" id="IPR004089">
    <property type="entry name" value="MCPsignal_dom"/>
</dbReference>
<keyword evidence="3" id="KW-0145">Chemotaxis</keyword>
<dbReference type="PANTHER" id="PTHR32089">
    <property type="entry name" value="METHYL-ACCEPTING CHEMOTAXIS PROTEIN MCPB"/>
    <property type="match status" value="1"/>
</dbReference>
<evidence type="ECO:0000256" key="4">
    <source>
        <dbReference type="ARBA" id="ARBA00022692"/>
    </source>
</evidence>
<dbReference type="EMBL" id="FMYV01000003">
    <property type="protein sequence ID" value="SDC38430.1"/>
    <property type="molecule type" value="Genomic_DNA"/>
</dbReference>
<dbReference type="Pfam" id="PF02743">
    <property type="entry name" value="dCache_1"/>
    <property type="match status" value="1"/>
</dbReference>
<dbReference type="Pfam" id="PF00672">
    <property type="entry name" value="HAMP"/>
    <property type="match status" value="1"/>
</dbReference>
<dbReference type="Gene3D" id="3.30.450.20">
    <property type="entry name" value="PAS domain"/>
    <property type="match status" value="1"/>
</dbReference>
<dbReference type="Proteomes" id="UP000199322">
    <property type="component" value="Unassembled WGS sequence"/>
</dbReference>
<keyword evidence="4 11" id="KW-0812">Transmembrane</keyword>
<dbReference type="PROSITE" id="PS50885">
    <property type="entry name" value="HAMP"/>
    <property type="match status" value="1"/>
</dbReference>
<comment type="subcellular location">
    <subcellularLocation>
        <location evidence="1">Cell membrane</location>
        <topology evidence="1">Multi-pass membrane protein</topology>
    </subcellularLocation>
</comment>
<evidence type="ECO:0000256" key="9">
    <source>
        <dbReference type="PROSITE-ProRule" id="PRU00284"/>
    </source>
</evidence>
<dbReference type="CDD" id="cd06225">
    <property type="entry name" value="HAMP"/>
    <property type="match status" value="1"/>
</dbReference>
<keyword evidence="6 11" id="KW-0472">Membrane</keyword>
<keyword evidence="7 9" id="KW-0807">Transducer</keyword>
<dbReference type="STRING" id="28234.SAMN04488588_1015"/>
<comment type="similarity">
    <text evidence="8">Belongs to the methyl-accepting chemotaxis (MCP) protein family.</text>
</comment>
<evidence type="ECO:0000313" key="14">
    <source>
        <dbReference type="EMBL" id="SDC38430.1"/>
    </source>
</evidence>
<evidence type="ECO:0000259" key="12">
    <source>
        <dbReference type="PROSITE" id="PS50111"/>
    </source>
</evidence>
<dbReference type="SMART" id="SM00304">
    <property type="entry name" value="HAMP"/>
    <property type="match status" value="1"/>
</dbReference>
<evidence type="ECO:0000256" key="5">
    <source>
        <dbReference type="ARBA" id="ARBA00022989"/>
    </source>
</evidence>
<feature type="domain" description="HAMP" evidence="13">
    <location>
        <begin position="289"/>
        <end position="341"/>
    </location>
</feature>
<evidence type="ECO:0000256" key="2">
    <source>
        <dbReference type="ARBA" id="ARBA00022475"/>
    </source>
</evidence>
<dbReference type="SUPFAM" id="SSF58104">
    <property type="entry name" value="Methyl-accepting chemotaxis protein (MCP) signaling domain"/>
    <property type="match status" value="1"/>
</dbReference>
<feature type="domain" description="Methyl-accepting transducer" evidence="12">
    <location>
        <begin position="360"/>
        <end position="596"/>
    </location>
</feature>
<dbReference type="Gene3D" id="1.10.287.950">
    <property type="entry name" value="Methyl-accepting chemotaxis protein"/>
    <property type="match status" value="1"/>
</dbReference>